<gene>
    <name evidence="3" type="ORF">XD73_0414</name>
</gene>
<evidence type="ECO:0000313" key="3">
    <source>
        <dbReference type="EMBL" id="KUK46710.1"/>
    </source>
</evidence>
<evidence type="ECO:0000256" key="1">
    <source>
        <dbReference type="ARBA" id="ARBA00023002"/>
    </source>
</evidence>
<protein>
    <submittedName>
        <fullName evidence="3">Oxidoreductase, short chain dehydrogenase/reductase family</fullName>
    </submittedName>
</protein>
<dbReference type="InterPro" id="IPR002347">
    <property type="entry name" value="SDR_fam"/>
</dbReference>
<keyword evidence="1" id="KW-0560">Oxidoreductase</keyword>
<reference evidence="3 4" key="1">
    <citation type="journal article" date="2015" name="MBio">
        <title>Genome-Resolved Metagenomic Analysis Reveals Roles for Candidate Phyla and Other Microbial Community Members in Biogeochemical Transformations in Oil Reservoirs.</title>
        <authorList>
            <person name="Hu P."/>
            <person name="Tom L."/>
            <person name="Singh A."/>
            <person name="Thomas B.C."/>
            <person name="Baker B.J."/>
            <person name="Piceno Y.M."/>
            <person name="Andersen G.L."/>
            <person name="Banfield J.F."/>
        </authorList>
    </citation>
    <scope>NUCLEOTIDE SEQUENCE [LARGE SCALE GENOMIC DNA]</scope>
    <source>
        <strain evidence="3">46_16</strain>
    </source>
</reference>
<dbReference type="InterPro" id="IPR036291">
    <property type="entry name" value="NAD(P)-bd_dom_sf"/>
</dbReference>
<comment type="similarity">
    <text evidence="2">Belongs to the short-chain dehydrogenases/reductases (SDR) family.</text>
</comment>
<dbReference type="Proteomes" id="UP000064249">
    <property type="component" value="Unassembled WGS sequence"/>
</dbReference>
<accession>A0A101FYA4</accession>
<sequence length="274" mass="30454">MFTTGRTVLVTGSTDGIGKQTAVTLAGQGGRVLIHGRNPQKVDRTISEIKKRYPDADLAGYVAEFSSLDSVRKLVDEINQKEASLHVLINNAGIYSPDFGLSQDGFELTFAVNQLAPFLLTLSLLEKIKASQAARIINVTSIAHGVHDLDMNKIHDENSFRAWRAYKISKFANILFTYTLAERLQDSQVTVNCLHPGTVNTKVLRSAFPEMQGISLEEGARSSIYLASTEDLDGVTGKYFEESKPAESAPQTYDKEIQQTMWEQCERWVGYQEN</sequence>
<evidence type="ECO:0000256" key="2">
    <source>
        <dbReference type="RuleBase" id="RU000363"/>
    </source>
</evidence>
<dbReference type="EMBL" id="LGFU01000011">
    <property type="protein sequence ID" value="KUK46710.1"/>
    <property type="molecule type" value="Genomic_DNA"/>
</dbReference>
<dbReference type="PRINTS" id="PR00081">
    <property type="entry name" value="GDHRDH"/>
</dbReference>
<organism evidence="3 4">
    <name type="scientific">Anaerolinea thermophila</name>
    <dbReference type="NCBI Taxonomy" id="167964"/>
    <lineage>
        <taxon>Bacteria</taxon>
        <taxon>Bacillati</taxon>
        <taxon>Chloroflexota</taxon>
        <taxon>Anaerolineae</taxon>
        <taxon>Anaerolineales</taxon>
        <taxon>Anaerolineaceae</taxon>
        <taxon>Anaerolinea</taxon>
    </lineage>
</organism>
<comment type="caution">
    <text evidence="3">The sequence shown here is derived from an EMBL/GenBank/DDBJ whole genome shotgun (WGS) entry which is preliminary data.</text>
</comment>
<dbReference type="PRINTS" id="PR00080">
    <property type="entry name" value="SDRFAMILY"/>
</dbReference>
<proteinExistence type="inferred from homology"/>
<dbReference type="CDD" id="cd05327">
    <property type="entry name" value="retinol-DH_like_SDR_c_like"/>
    <property type="match status" value="1"/>
</dbReference>
<dbReference type="AlphaFoldDB" id="A0A101FYA4"/>
<dbReference type="GO" id="GO:0016491">
    <property type="term" value="F:oxidoreductase activity"/>
    <property type="evidence" value="ECO:0007669"/>
    <property type="project" value="UniProtKB-KW"/>
</dbReference>
<name>A0A101FYA4_9CHLR</name>
<dbReference type="PANTHER" id="PTHR43157">
    <property type="entry name" value="PHOSPHATIDYLINOSITOL-GLYCAN BIOSYNTHESIS CLASS F PROTEIN-RELATED"/>
    <property type="match status" value="1"/>
</dbReference>
<dbReference type="SUPFAM" id="SSF51735">
    <property type="entry name" value="NAD(P)-binding Rossmann-fold domains"/>
    <property type="match status" value="1"/>
</dbReference>
<dbReference type="Gene3D" id="3.40.50.720">
    <property type="entry name" value="NAD(P)-binding Rossmann-like Domain"/>
    <property type="match status" value="1"/>
</dbReference>
<evidence type="ECO:0000313" key="4">
    <source>
        <dbReference type="Proteomes" id="UP000064249"/>
    </source>
</evidence>
<dbReference type="PANTHER" id="PTHR43157:SF31">
    <property type="entry name" value="PHOSPHATIDYLINOSITOL-GLYCAN BIOSYNTHESIS CLASS F PROTEIN"/>
    <property type="match status" value="1"/>
</dbReference>
<dbReference type="Pfam" id="PF00106">
    <property type="entry name" value="adh_short"/>
    <property type="match status" value="1"/>
</dbReference>